<dbReference type="InterPro" id="IPR000485">
    <property type="entry name" value="AsnC-type_HTH_dom"/>
</dbReference>
<evidence type="ECO:0000313" key="5">
    <source>
        <dbReference type="EMBL" id="MCO1333643.1"/>
    </source>
</evidence>
<dbReference type="InterPro" id="IPR036388">
    <property type="entry name" value="WH-like_DNA-bd_sf"/>
</dbReference>
<dbReference type="GO" id="GO:0005829">
    <property type="term" value="C:cytosol"/>
    <property type="evidence" value="ECO:0007669"/>
    <property type="project" value="TreeGrafter"/>
</dbReference>
<dbReference type="SUPFAM" id="SSF54909">
    <property type="entry name" value="Dimeric alpha+beta barrel"/>
    <property type="match status" value="1"/>
</dbReference>
<dbReference type="InterPro" id="IPR019888">
    <property type="entry name" value="Tscrpt_reg_AsnC-like"/>
</dbReference>
<dbReference type="Proteomes" id="UP001139028">
    <property type="component" value="Unassembled WGS sequence"/>
</dbReference>
<dbReference type="InterPro" id="IPR036390">
    <property type="entry name" value="WH_DNA-bd_sf"/>
</dbReference>
<feature type="domain" description="HTH asnC-type" evidence="4">
    <location>
        <begin position="5"/>
        <end position="66"/>
    </location>
</feature>
<dbReference type="Gene3D" id="3.30.70.920">
    <property type="match status" value="1"/>
</dbReference>
<comment type="caution">
    <text evidence="5">The sequence shown here is derived from an EMBL/GenBank/DDBJ whole genome shotgun (WGS) entry which is preliminary data.</text>
</comment>
<reference evidence="5" key="1">
    <citation type="journal article" date="2022" name="Arch. Microbiol.">
        <title>Microbulbifer okhotskensis sp. nov., isolated from a deep bottom sediment of the Okhotsk Sea.</title>
        <authorList>
            <person name="Romanenko L."/>
            <person name="Kurilenko V."/>
            <person name="Otstavnykh N."/>
            <person name="Velansky P."/>
            <person name="Isaeva M."/>
            <person name="Mikhailov V."/>
        </authorList>
    </citation>
    <scope>NUCLEOTIDE SEQUENCE</scope>
    <source>
        <strain evidence="5">OS29</strain>
    </source>
</reference>
<evidence type="ECO:0000259" key="4">
    <source>
        <dbReference type="PROSITE" id="PS50956"/>
    </source>
</evidence>
<keyword evidence="1" id="KW-0805">Transcription regulation</keyword>
<accession>A0A9X2J419</accession>
<dbReference type="AlphaFoldDB" id="A0A9X2J419"/>
<dbReference type="PROSITE" id="PS50956">
    <property type="entry name" value="HTH_ASNC_2"/>
    <property type="match status" value="1"/>
</dbReference>
<dbReference type="SUPFAM" id="SSF46785">
    <property type="entry name" value="Winged helix' DNA-binding domain"/>
    <property type="match status" value="1"/>
</dbReference>
<dbReference type="InterPro" id="IPR011991">
    <property type="entry name" value="ArsR-like_HTH"/>
</dbReference>
<dbReference type="PANTHER" id="PTHR30154:SF17">
    <property type="entry name" value="DNA-BINDING TRANSCRIPTIONAL ACTIVATOR DECR"/>
    <property type="match status" value="1"/>
</dbReference>
<dbReference type="GO" id="GO:0043200">
    <property type="term" value="P:response to amino acid"/>
    <property type="evidence" value="ECO:0007669"/>
    <property type="project" value="TreeGrafter"/>
</dbReference>
<dbReference type="Gene3D" id="1.10.10.10">
    <property type="entry name" value="Winged helix-like DNA-binding domain superfamily/Winged helix DNA-binding domain"/>
    <property type="match status" value="1"/>
</dbReference>
<dbReference type="CDD" id="cd00090">
    <property type="entry name" value="HTH_ARSR"/>
    <property type="match status" value="1"/>
</dbReference>
<dbReference type="InterPro" id="IPR019887">
    <property type="entry name" value="Tscrpt_reg_AsnC/Lrp_C"/>
</dbReference>
<keyword evidence="6" id="KW-1185">Reference proteome</keyword>
<evidence type="ECO:0000313" key="6">
    <source>
        <dbReference type="Proteomes" id="UP001139028"/>
    </source>
</evidence>
<dbReference type="Pfam" id="PF01037">
    <property type="entry name" value="AsnC_trans_reg"/>
    <property type="match status" value="1"/>
</dbReference>
<dbReference type="Pfam" id="PF13412">
    <property type="entry name" value="HTH_24"/>
    <property type="match status" value="1"/>
</dbReference>
<name>A0A9X2J419_9GAMM</name>
<dbReference type="RefSeq" id="WP_252465087.1">
    <property type="nucleotide sequence ID" value="NZ_JALBWM010000012.1"/>
</dbReference>
<proteinExistence type="predicted"/>
<dbReference type="SMART" id="SM00344">
    <property type="entry name" value="HTH_ASNC"/>
    <property type="match status" value="1"/>
</dbReference>
<evidence type="ECO:0000256" key="3">
    <source>
        <dbReference type="ARBA" id="ARBA00023163"/>
    </source>
</evidence>
<dbReference type="PANTHER" id="PTHR30154">
    <property type="entry name" value="LEUCINE-RESPONSIVE REGULATORY PROTEIN"/>
    <property type="match status" value="1"/>
</dbReference>
<sequence>MAGGLSRQDREILELLQGDATLSVGDIAERVGMSKSACWRRIHRLEEEGVICERVTLLNQQKLNLPLTVYISIRTNQHNDQWASRFSELAQGIAEILEVHRMSGDLDYLIKAVVTDMSGYDRLYKALIKADLFDVSSSFVMETMKQTTRLPLNHVMAK</sequence>
<dbReference type="EMBL" id="JALBWM010000012">
    <property type="protein sequence ID" value="MCO1333643.1"/>
    <property type="molecule type" value="Genomic_DNA"/>
</dbReference>
<dbReference type="InterPro" id="IPR019885">
    <property type="entry name" value="Tscrpt_reg_HTH_AsnC-type_CS"/>
</dbReference>
<evidence type="ECO:0000256" key="1">
    <source>
        <dbReference type="ARBA" id="ARBA00023015"/>
    </source>
</evidence>
<dbReference type="InterPro" id="IPR011008">
    <property type="entry name" value="Dimeric_a/b-barrel"/>
</dbReference>
<evidence type="ECO:0000256" key="2">
    <source>
        <dbReference type="ARBA" id="ARBA00023125"/>
    </source>
</evidence>
<keyword evidence="2" id="KW-0238">DNA-binding</keyword>
<organism evidence="5 6">
    <name type="scientific">Microbulbifer okhotskensis</name>
    <dbReference type="NCBI Taxonomy" id="2926617"/>
    <lineage>
        <taxon>Bacteria</taxon>
        <taxon>Pseudomonadati</taxon>
        <taxon>Pseudomonadota</taxon>
        <taxon>Gammaproteobacteria</taxon>
        <taxon>Cellvibrionales</taxon>
        <taxon>Microbulbiferaceae</taxon>
        <taxon>Microbulbifer</taxon>
    </lineage>
</organism>
<keyword evidence="3" id="KW-0804">Transcription</keyword>
<protein>
    <submittedName>
        <fullName evidence="5">Lrp/AsnC family transcriptional regulator</fullName>
    </submittedName>
</protein>
<dbReference type="GO" id="GO:0043565">
    <property type="term" value="F:sequence-specific DNA binding"/>
    <property type="evidence" value="ECO:0007669"/>
    <property type="project" value="InterPro"/>
</dbReference>
<dbReference type="PRINTS" id="PR00033">
    <property type="entry name" value="HTHASNC"/>
</dbReference>
<dbReference type="GO" id="GO:0006355">
    <property type="term" value="P:regulation of DNA-templated transcription"/>
    <property type="evidence" value="ECO:0007669"/>
    <property type="project" value="UniProtKB-ARBA"/>
</dbReference>
<dbReference type="PROSITE" id="PS00519">
    <property type="entry name" value="HTH_ASNC_1"/>
    <property type="match status" value="1"/>
</dbReference>
<gene>
    <name evidence="5" type="ORF">MO867_04735</name>
</gene>